<dbReference type="PANTHER" id="PTHR42686">
    <property type="entry name" value="GH17980P-RELATED"/>
    <property type="match status" value="1"/>
</dbReference>
<proteinExistence type="predicted"/>
<dbReference type="GO" id="GO:0047834">
    <property type="term" value="F:D-threo-aldose 1-dehydrogenase activity"/>
    <property type="evidence" value="ECO:0007669"/>
    <property type="project" value="UniProtKB-EC"/>
</dbReference>
<evidence type="ECO:0000313" key="2">
    <source>
        <dbReference type="EMBL" id="MBB5803530.1"/>
    </source>
</evidence>
<name>A0A7W9M129_9PSEU</name>
<dbReference type="EMBL" id="JACHMO010000001">
    <property type="protein sequence ID" value="MBB5803530.1"/>
    <property type="molecule type" value="Genomic_DNA"/>
</dbReference>
<keyword evidence="3" id="KW-1185">Reference proteome</keyword>
<feature type="domain" description="NADP-dependent oxidoreductase" evidence="1">
    <location>
        <begin position="15"/>
        <end position="305"/>
    </location>
</feature>
<protein>
    <submittedName>
        <fullName evidence="2">D-threo-aldose 1-dehydrogenase</fullName>
        <ecNumber evidence="2">1.1.1.122</ecNumber>
    </submittedName>
</protein>
<dbReference type="InterPro" id="IPR020471">
    <property type="entry name" value="AKR"/>
</dbReference>
<sequence>MAAERTARDKNPVSRLGYGAAALGNLYTEVTDSQSRAVVDAAWEAGVRTFDTAPHYGLGLSERRLGAALAGRPRSEFTLSTKVGRLLVPDPAGERRDTEGFAVTTSCRRVWDFSAAGVLRSLESSLERLGLDRVDVVYLHDPDDHWEQAVGEAVPALVELREQGVISAVGVGMNQWQLPARFVRESDVDVVMLAGRYTLLEQPALAEFLPLCAKRGVDVVAAGVFNSGLLARHEVPDDATHDYRAAPEDVIDRARRIAAVCARHGTTLPTAALWFPFGHPAVTGAVVGARTEAEIRVNVAALAAPPPPGLWAELRDEGLLAADVPTP</sequence>
<dbReference type="PANTHER" id="PTHR42686:SF1">
    <property type="entry name" value="GH17980P-RELATED"/>
    <property type="match status" value="1"/>
</dbReference>
<dbReference type="RefSeq" id="WP_184920903.1">
    <property type="nucleotide sequence ID" value="NZ_JACHMO010000001.1"/>
</dbReference>
<dbReference type="AlphaFoldDB" id="A0A7W9M129"/>
<accession>A0A7W9M129</accession>
<evidence type="ECO:0000313" key="3">
    <source>
        <dbReference type="Proteomes" id="UP000552097"/>
    </source>
</evidence>
<dbReference type="InterPro" id="IPR023210">
    <property type="entry name" value="NADP_OxRdtase_dom"/>
</dbReference>
<dbReference type="EC" id="1.1.1.122" evidence="2"/>
<organism evidence="2 3">
    <name type="scientific">Saccharothrix ecbatanensis</name>
    <dbReference type="NCBI Taxonomy" id="1105145"/>
    <lineage>
        <taxon>Bacteria</taxon>
        <taxon>Bacillati</taxon>
        <taxon>Actinomycetota</taxon>
        <taxon>Actinomycetes</taxon>
        <taxon>Pseudonocardiales</taxon>
        <taxon>Pseudonocardiaceae</taxon>
        <taxon>Saccharothrix</taxon>
    </lineage>
</organism>
<dbReference type="InterPro" id="IPR036812">
    <property type="entry name" value="NAD(P)_OxRdtase_dom_sf"/>
</dbReference>
<dbReference type="Pfam" id="PF00248">
    <property type="entry name" value="Aldo_ket_red"/>
    <property type="match status" value="1"/>
</dbReference>
<dbReference type="SUPFAM" id="SSF51430">
    <property type="entry name" value="NAD(P)-linked oxidoreductase"/>
    <property type="match status" value="1"/>
</dbReference>
<dbReference type="Gene3D" id="3.20.20.100">
    <property type="entry name" value="NADP-dependent oxidoreductase domain"/>
    <property type="match status" value="1"/>
</dbReference>
<keyword evidence="2" id="KW-0560">Oxidoreductase</keyword>
<dbReference type="GO" id="GO:0005829">
    <property type="term" value="C:cytosol"/>
    <property type="evidence" value="ECO:0007669"/>
    <property type="project" value="TreeGrafter"/>
</dbReference>
<reference evidence="2 3" key="1">
    <citation type="submission" date="2020-08" db="EMBL/GenBank/DDBJ databases">
        <title>Sequencing the genomes of 1000 actinobacteria strains.</title>
        <authorList>
            <person name="Klenk H.-P."/>
        </authorList>
    </citation>
    <scope>NUCLEOTIDE SEQUENCE [LARGE SCALE GENOMIC DNA]</scope>
    <source>
        <strain evidence="2 3">DSM 45486</strain>
    </source>
</reference>
<gene>
    <name evidence="2" type="ORF">F4560_003298</name>
</gene>
<dbReference type="CDD" id="cd19152">
    <property type="entry name" value="AKR_AKR15A"/>
    <property type="match status" value="1"/>
</dbReference>
<dbReference type="Proteomes" id="UP000552097">
    <property type="component" value="Unassembled WGS sequence"/>
</dbReference>
<comment type="caution">
    <text evidence="2">The sequence shown here is derived from an EMBL/GenBank/DDBJ whole genome shotgun (WGS) entry which is preliminary data.</text>
</comment>
<evidence type="ECO:0000259" key="1">
    <source>
        <dbReference type="Pfam" id="PF00248"/>
    </source>
</evidence>